<dbReference type="AlphaFoldDB" id="A0A6H0XRX6"/>
<feature type="transmembrane region" description="Helical" evidence="11">
    <location>
        <begin position="6"/>
        <end position="24"/>
    </location>
</feature>
<evidence type="ECO:0000256" key="1">
    <source>
        <dbReference type="ARBA" id="ARBA00002689"/>
    </source>
</evidence>
<keyword evidence="7 11" id="KW-0496">Mitochondrion</keyword>
<sequence>MGFTTGLLGGFTLTASIVYLSLTVHNQTRLRQSALLNQQAQLLNSTIDPQPVLAPQRPREVKAGLVETAKDMWNAELEREVRVIQAIDWHNVWNRVEESISSAYRTAFEKGREAVPDPPKKS</sequence>
<gene>
    <name evidence="12" type="ORF">AMS68_002896</name>
</gene>
<evidence type="ECO:0000256" key="10">
    <source>
        <dbReference type="ARBA" id="ARBA00032985"/>
    </source>
</evidence>
<evidence type="ECO:0000256" key="11">
    <source>
        <dbReference type="RuleBase" id="RU363010"/>
    </source>
</evidence>
<evidence type="ECO:0000256" key="6">
    <source>
        <dbReference type="ARBA" id="ARBA00022989"/>
    </source>
</evidence>
<evidence type="ECO:0000313" key="13">
    <source>
        <dbReference type="Proteomes" id="UP000503462"/>
    </source>
</evidence>
<evidence type="ECO:0000256" key="8">
    <source>
        <dbReference type="ARBA" id="ARBA00023136"/>
    </source>
</evidence>
<dbReference type="GO" id="GO:0044284">
    <property type="term" value="C:mitochondrial crista junction"/>
    <property type="evidence" value="ECO:0007669"/>
    <property type="project" value="InterPro"/>
</dbReference>
<dbReference type="OrthoDB" id="4037694at2759"/>
<keyword evidence="5 11" id="KW-0812">Transmembrane</keyword>
<evidence type="ECO:0000256" key="5">
    <source>
        <dbReference type="ARBA" id="ARBA00022692"/>
    </source>
</evidence>
<comment type="subcellular location">
    <subcellularLocation>
        <location evidence="2">Membrane</location>
    </subcellularLocation>
    <subcellularLocation>
        <location evidence="11">Mitochondrion inner membrane</location>
        <topology evidence="11">Single-pass membrane protein</topology>
    </subcellularLocation>
</comment>
<comment type="similarity">
    <text evidence="3 11">Belongs to the MICOS complex subunit Mic12 family.</text>
</comment>
<proteinExistence type="inferred from homology"/>
<keyword evidence="6 11" id="KW-1133">Transmembrane helix</keyword>
<evidence type="ECO:0000256" key="9">
    <source>
        <dbReference type="ARBA" id="ARBA00032159"/>
    </source>
</evidence>
<evidence type="ECO:0000256" key="3">
    <source>
        <dbReference type="ARBA" id="ARBA00009188"/>
    </source>
</evidence>
<reference evidence="12 13" key="1">
    <citation type="journal article" date="2016" name="Sci. Rep.">
        <title>Peltaster fructicola genome reveals evolution from an invasive phytopathogen to an ectophytic parasite.</title>
        <authorList>
            <person name="Xu C."/>
            <person name="Chen H."/>
            <person name="Gleason M.L."/>
            <person name="Xu J.R."/>
            <person name="Liu H."/>
            <person name="Zhang R."/>
            <person name="Sun G."/>
        </authorList>
    </citation>
    <scope>NUCLEOTIDE SEQUENCE [LARGE SCALE GENOMIC DNA]</scope>
    <source>
        <strain evidence="12 13">LNHT1506</strain>
    </source>
</reference>
<dbReference type="EMBL" id="CP051140">
    <property type="protein sequence ID" value="QIW97378.1"/>
    <property type="molecule type" value="Genomic_DNA"/>
</dbReference>
<evidence type="ECO:0000256" key="4">
    <source>
        <dbReference type="ARBA" id="ARBA00018170"/>
    </source>
</evidence>
<name>A0A6H0XRX6_9PEZI</name>
<dbReference type="Proteomes" id="UP000503462">
    <property type="component" value="Chromosome 2"/>
</dbReference>
<evidence type="ECO:0000256" key="7">
    <source>
        <dbReference type="ARBA" id="ARBA00023128"/>
    </source>
</evidence>
<dbReference type="GO" id="GO:0042407">
    <property type="term" value="P:cristae formation"/>
    <property type="evidence" value="ECO:0007669"/>
    <property type="project" value="InterPro"/>
</dbReference>
<evidence type="ECO:0000256" key="2">
    <source>
        <dbReference type="ARBA" id="ARBA00004370"/>
    </source>
</evidence>
<keyword evidence="8 11" id="KW-0472">Membrane</keyword>
<organism evidence="12 13">
    <name type="scientific">Peltaster fructicola</name>
    <dbReference type="NCBI Taxonomy" id="286661"/>
    <lineage>
        <taxon>Eukaryota</taxon>
        <taxon>Fungi</taxon>
        <taxon>Dikarya</taxon>
        <taxon>Ascomycota</taxon>
        <taxon>Pezizomycotina</taxon>
        <taxon>Dothideomycetes</taxon>
        <taxon>Dothideomycetes incertae sedis</taxon>
        <taxon>Peltaster</taxon>
    </lineage>
</organism>
<dbReference type="Pfam" id="PF17050">
    <property type="entry name" value="AIM5"/>
    <property type="match status" value="1"/>
</dbReference>
<keyword evidence="13" id="KW-1185">Reference proteome</keyword>
<protein>
    <recommendedName>
        <fullName evidence="4 11">MICOS complex subunit MIC12</fullName>
    </recommendedName>
    <alternativeName>
        <fullName evidence="10 11">Altered inheritance of mitochondria protein 5, mitochondrial</fullName>
    </alternativeName>
    <alternativeName>
        <fullName evidence="9 11">Found in mitochondrial proteome protein 51</fullName>
    </alternativeName>
</protein>
<comment type="function">
    <text evidence="1 11">Component of the MICOS complex, a large protein complex of the mitochondrial inner membrane that plays crucial roles in the maintenance of crista junctions, inner membrane architecture, and formation of contact sites to the outer membrane.</text>
</comment>
<accession>A0A6H0XRX6</accession>
<dbReference type="GO" id="GO:0061617">
    <property type="term" value="C:MICOS complex"/>
    <property type="evidence" value="ECO:0007669"/>
    <property type="project" value="UniProtKB-UniRule"/>
</dbReference>
<evidence type="ECO:0000313" key="12">
    <source>
        <dbReference type="EMBL" id="QIW97378.1"/>
    </source>
</evidence>
<keyword evidence="11" id="KW-0999">Mitochondrion inner membrane</keyword>
<comment type="subunit">
    <text evidence="11">Component of the mitochondrial contact site and cristae organizing system (MICOS) complex.</text>
</comment>
<dbReference type="InterPro" id="IPR031463">
    <property type="entry name" value="Mic12"/>
</dbReference>